<reference evidence="1" key="1">
    <citation type="journal article" date="2023" name="Front. Microbiol.">
        <title>Genomic-based phylogenetic and metabolic analyses of the genus Natronomonas, and description of Natronomonas aquatica sp. nov.</title>
        <authorList>
            <person name="Garcia-Roldan A."/>
            <person name="Duran-Viseras A."/>
            <person name="de la Haba R.R."/>
            <person name="Corral P."/>
            <person name="Sanchez-Porro C."/>
            <person name="Ventosa A."/>
        </authorList>
    </citation>
    <scope>NUCLEOTIDE SEQUENCE</scope>
    <source>
        <strain evidence="1">F2-12</strain>
    </source>
</reference>
<accession>A0A9R1CU09</accession>
<evidence type="ECO:0000313" key="2">
    <source>
        <dbReference type="Proteomes" id="UP001139494"/>
    </source>
</evidence>
<dbReference type="Proteomes" id="UP001139494">
    <property type="component" value="Unassembled WGS sequence"/>
</dbReference>
<sequence length="53" mass="5717">MADALAEYDLVGANEVYGEGDVEVSFAGAVGDATRHQFADVRTRGEHQSYIVE</sequence>
<keyword evidence="2" id="KW-1185">Reference proteome</keyword>
<comment type="caution">
    <text evidence="1">The sequence shown here is derived from an EMBL/GenBank/DDBJ whole genome shotgun (WGS) entry which is preliminary data.</text>
</comment>
<protein>
    <submittedName>
        <fullName evidence="1">Uncharacterized protein</fullName>
    </submittedName>
</protein>
<organism evidence="1 2">
    <name type="scientific">Natronomonas aquatica</name>
    <dbReference type="NCBI Taxonomy" id="2841590"/>
    <lineage>
        <taxon>Archaea</taxon>
        <taxon>Methanobacteriati</taxon>
        <taxon>Methanobacteriota</taxon>
        <taxon>Stenosarchaea group</taxon>
        <taxon>Halobacteria</taxon>
        <taxon>Halobacteriales</taxon>
        <taxon>Natronomonadaceae</taxon>
        <taxon>Natronomonas</taxon>
    </lineage>
</organism>
<dbReference type="RefSeq" id="WP_256029914.1">
    <property type="nucleotide sequence ID" value="NZ_JAHLKM010000013.1"/>
</dbReference>
<dbReference type="AlphaFoldDB" id="A0A9R1CU09"/>
<evidence type="ECO:0000313" key="1">
    <source>
        <dbReference type="EMBL" id="MCQ4333890.1"/>
    </source>
</evidence>
<name>A0A9R1CU09_9EURY</name>
<gene>
    <name evidence="1" type="ORF">KM295_10430</name>
</gene>
<proteinExistence type="predicted"/>
<dbReference type="EMBL" id="JAHLKM010000013">
    <property type="protein sequence ID" value="MCQ4333890.1"/>
    <property type="molecule type" value="Genomic_DNA"/>
</dbReference>